<organism evidence="1 2">
    <name type="scientific">Cinchona calisaya</name>
    <dbReference type="NCBI Taxonomy" id="153742"/>
    <lineage>
        <taxon>Eukaryota</taxon>
        <taxon>Viridiplantae</taxon>
        <taxon>Streptophyta</taxon>
        <taxon>Embryophyta</taxon>
        <taxon>Tracheophyta</taxon>
        <taxon>Spermatophyta</taxon>
        <taxon>Magnoliopsida</taxon>
        <taxon>eudicotyledons</taxon>
        <taxon>Gunneridae</taxon>
        <taxon>Pentapetalae</taxon>
        <taxon>asterids</taxon>
        <taxon>lamiids</taxon>
        <taxon>Gentianales</taxon>
        <taxon>Rubiaceae</taxon>
        <taxon>Cinchonoideae</taxon>
        <taxon>Cinchoneae</taxon>
        <taxon>Cinchona</taxon>
    </lineage>
</organism>
<dbReference type="AlphaFoldDB" id="A0ABD2Y6C5"/>
<reference evidence="1 2" key="1">
    <citation type="submission" date="2024-11" db="EMBL/GenBank/DDBJ databases">
        <title>A near-complete genome assembly of Cinchona calisaya.</title>
        <authorList>
            <person name="Lian D.C."/>
            <person name="Zhao X.W."/>
            <person name="Wei L."/>
        </authorList>
    </citation>
    <scope>NUCLEOTIDE SEQUENCE [LARGE SCALE GENOMIC DNA]</scope>
    <source>
        <tissue evidence="1">Nenye</tissue>
    </source>
</reference>
<evidence type="ECO:0000313" key="2">
    <source>
        <dbReference type="Proteomes" id="UP001630127"/>
    </source>
</evidence>
<comment type="caution">
    <text evidence="1">The sequence shown here is derived from an EMBL/GenBank/DDBJ whole genome shotgun (WGS) entry which is preliminary data.</text>
</comment>
<protein>
    <submittedName>
        <fullName evidence="1">Uncharacterized protein</fullName>
    </submittedName>
</protein>
<dbReference type="EMBL" id="JBJUIK010000015">
    <property type="protein sequence ID" value="KAL3502271.1"/>
    <property type="molecule type" value="Genomic_DNA"/>
</dbReference>
<evidence type="ECO:0000313" key="1">
    <source>
        <dbReference type="EMBL" id="KAL3502271.1"/>
    </source>
</evidence>
<proteinExistence type="predicted"/>
<sequence>MAAKNTLATSKVDGETEHLKVQVPIILASLGARTEKHLESIKKDSASKYIKSTSTSRVRAVESRLKSTSEVSKSWSSLKDENSYIPSTVVEPVMMTRAISVEDQLVSMDQAIEKLATIIEEKDV</sequence>
<dbReference type="Proteomes" id="UP001630127">
    <property type="component" value="Unassembled WGS sequence"/>
</dbReference>
<gene>
    <name evidence="1" type="ORF">ACH5RR_036720</name>
</gene>
<accession>A0ABD2Y6C5</accession>
<keyword evidence="2" id="KW-1185">Reference proteome</keyword>
<name>A0ABD2Y6C5_9GENT</name>